<dbReference type="PANTHER" id="PTHR48075">
    <property type="entry name" value="3-HYDROXYACYL-COA DEHYDROGENASE FAMILY PROTEIN"/>
    <property type="match status" value="1"/>
</dbReference>
<keyword evidence="4" id="KW-0963">Cytoplasm</keyword>
<evidence type="ECO:0000256" key="7">
    <source>
        <dbReference type="ARBA" id="ARBA00023027"/>
    </source>
</evidence>
<reference evidence="15" key="1">
    <citation type="submission" date="2017-02" db="EMBL/GenBank/DDBJ databases">
        <authorList>
            <person name="Tafer H."/>
            <person name="Lopandic K."/>
        </authorList>
    </citation>
    <scope>NUCLEOTIDE SEQUENCE [LARGE SCALE GENOMIC DNA]</scope>
    <source>
        <strain evidence="15">CBS 366.77</strain>
    </source>
</reference>
<protein>
    <recommendedName>
        <fullName evidence="9">L-gulonate 3-dehydrogenase</fullName>
        <ecNumber evidence="8">1.1.1.45</ecNumber>
    </recommendedName>
    <alternativeName>
        <fullName evidence="9">L-gulonate 3-dehydrogenase</fullName>
    </alternativeName>
</protein>
<dbReference type="Gene3D" id="3.40.50.720">
    <property type="entry name" value="NAD(P)-binding Rossmann-like Domain"/>
    <property type="match status" value="1"/>
</dbReference>
<evidence type="ECO:0000256" key="9">
    <source>
        <dbReference type="ARBA" id="ARBA00042709"/>
    </source>
</evidence>
<accession>A0A3A2ZYG6</accession>
<evidence type="ECO:0000313" key="14">
    <source>
        <dbReference type="EMBL" id="RJE24404.1"/>
    </source>
</evidence>
<dbReference type="AlphaFoldDB" id="A0A3A2ZYG6"/>
<dbReference type="InterPro" id="IPR022694">
    <property type="entry name" value="3-OHacyl-CoA_DH"/>
</dbReference>
<dbReference type="PANTHER" id="PTHR48075:SF1">
    <property type="entry name" value="LAMBDA-CRYSTALLIN HOMOLOG"/>
    <property type="match status" value="1"/>
</dbReference>
<dbReference type="InterPro" id="IPR006108">
    <property type="entry name" value="3HC_DH_C"/>
</dbReference>
<keyword evidence="11" id="KW-0732">Signal</keyword>
<feature type="chain" id="PRO_5017456910" description="L-gulonate 3-dehydrogenase" evidence="11">
    <location>
        <begin position="23"/>
        <end position="316"/>
    </location>
</feature>
<evidence type="ECO:0000313" key="15">
    <source>
        <dbReference type="Proteomes" id="UP000266188"/>
    </source>
</evidence>
<comment type="subunit">
    <text evidence="3">Homodimer.</text>
</comment>
<evidence type="ECO:0000256" key="1">
    <source>
        <dbReference type="ARBA" id="ARBA00004496"/>
    </source>
</evidence>
<dbReference type="SUPFAM" id="SSF51735">
    <property type="entry name" value="NAD(P)-binding Rossmann-fold domains"/>
    <property type="match status" value="1"/>
</dbReference>
<dbReference type="InterPro" id="IPR036291">
    <property type="entry name" value="NAD(P)-bd_dom_sf"/>
</dbReference>
<dbReference type="InterPro" id="IPR006176">
    <property type="entry name" value="3-OHacyl-CoA_DH_NAD-bd"/>
</dbReference>
<evidence type="ECO:0000256" key="3">
    <source>
        <dbReference type="ARBA" id="ARBA00011738"/>
    </source>
</evidence>
<keyword evidence="6" id="KW-0560">Oxidoreductase</keyword>
<evidence type="ECO:0000256" key="4">
    <source>
        <dbReference type="ARBA" id="ARBA00022490"/>
    </source>
</evidence>
<evidence type="ECO:0000256" key="10">
    <source>
        <dbReference type="PIRSR" id="PIRSR000105-1"/>
    </source>
</evidence>
<gene>
    <name evidence="14" type="ORF">PHISCL_03258</name>
</gene>
<dbReference type="Pfam" id="PF02737">
    <property type="entry name" value="3HCDH_N"/>
    <property type="match status" value="1"/>
</dbReference>
<dbReference type="InterPro" id="IPR008927">
    <property type="entry name" value="6-PGluconate_DH-like_C_sf"/>
</dbReference>
<dbReference type="Gene3D" id="1.10.1040.10">
    <property type="entry name" value="N-(1-d-carboxylethyl)-l-norvaline Dehydrogenase, domain 2"/>
    <property type="match status" value="1"/>
</dbReference>
<keyword evidence="7" id="KW-0520">NAD</keyword>
<feature type="domain" description="3-hydroxyacyl-CoA dehydrogenase C-terminal" evidence="12">
    <location>
        <begin position="191"/>
        <end position="244"/>
    </location>
</feature>
<keyword evidence="15" id="KW-1185">Reference proteome</keyword>
<dbReference type="GO" id="GO:0070403">
    <property type="term" value="F:NAD+ binding"/>
    <property type="evidence" value="ECO:0007669"/>
    <property type="project" value="InterPro"/>
</dbReference>
<organism evidence="14 15">
    <name type="scientific">Aspergillus sclerotialis</name>
    <dbReference type="NCBI Taxonomy" id="2070753"/>
    <lineage>
        <taxon>Eukaryota</taxon>
        <taxon>Fungi</taxon>
        <taxon>Dikarya</taxon>
        <taxon>Ascomycota</taxon>
        <taxon>Pezizomycotina</taxon>
        <taxon>Eurotiomycetes</taxon>
        <taxon>Eurotiomycetidae</taxon>
        <taxon>Eurotiales</taxon>
        <taxon>Aspergillaceae</taxon>
        <taxon>Aspergillus</taxon>
        <taxon>Aspergillus subgen. Polypaecilum</taxon>
    </lineage>
</organism>
<comment type="similarity">
    <text evidence="2">Belongs to the 3-hydroxyacyl-CoA dehydrogenase family.</text>
</comment>
<dbReference type="PIRSF" id="PIRSF000105">
    <property type="entry name" value="HCDH"/>
    <property type="match status" value="1"/>
</dbReference>
<dbReference type="GO" id="GO:0006631">
    <property type="term" value="P:fatty acid metabolic process"/>
    <property type="evidence" value="ECO:0007669"/>
    <property type="project" value="InterPro"/>
</dbReference>
<dbReference type="STRING" id="2070753.A0A3A2ZYG6"/>
<dbReference type="OrthoDB" id="2021159at2759"/>
<dbReference type="EMBL" id="MVGC01000082">
    <property type="protein sequence ID" value="RJE24404.1"/>
    <property type="molecule type" value="Genomic_DNA"/>
</dbReference>
<dbReference type="InterPro" id="IPR013328">
    <property type="entry name" value="6PGD_dom2"/>
</dbReference>
<evidence type="ECO:0000256" key="6">
    <source>
        <dbReference type="ARBA" id="ARBA00023002"/>
    </source>
</evidence>
<evidence type="ECO:0000259" key="12">
    <source>
        <dbReference type="Pfam" id="PF00725"/>
    </source>
</evidence>
<evidence type="ECO:0000256" key="11">
    <source>
        <dbReference type="SAM" id="SignalP"/>
    </source>
</evidence>
<dbReference type="Proteomes" id="UP000266188">
    <property type="component" value="Unassembled WGS sequence"/>
</dbReference>
<dbReference type="EC" id="1.1.1.45" evidence="8"/>
<evidence type="ECO:0000256" key="2">
    <source>
        <dbReference type="ARBA" id="ARBA00009463"/>
    </source>
</evidence>
<dbReference type="PROSITE" id="PS00067">
    <property type="entry name" value="3HCDH"/>
    <property type="match status" value="1"/>
</dbReference>
<proteinExistence type="inferred from homology"/>
<dbReference type="Pfam" id="PF00725">
    <property type="entry name" value="3HCDH"/>
    <property type="match status" value="1"/>
</dbReference>
<comment type="caution">
    <text evidence="14">The sequence shown here is derived from an EMBL/GenBank/DDBJ whole genome shotgun (WGS) entry which is preliminary data.</text>
</comment>
<keyword evidence="5" id="KW-0597">Phosphoprotein</keyword>
<feature type="signal peptide" evidence="11">
    <location>
        <begin position="1"/>
        <end position="22"/>
    </location>
</feature>
<name>A0A3A2ZYG6_9EURO</name>
<evidence type="ECO:0000259" key="13">
    <source>
        <dbReference type="Pfam" id="PF02737"/>
    </source>
</evidence>
<dbReference type="InterPro" id="IPR006180">
    <property type="entry name" value="3-OHacyl-CoA_DH_CS"/>
</dbReference>
<dbReference type="GO" id="GO:0050104">
    <property type="term" value="F:L-gulonate 3-dehydrogenase activity"/>
    <property type="evidence" value="ECO:0007669"/>
    <property type="project" value="UniProtKB-EC"/>
</dbReference>
<evidence type="ECO:0000256" key="8">
    <source>
        <dbReference type="ARBA" id="ARBA00038962"/>
    </source>
</evidence>
<comment type="subcellular location">
    <subcellularLocation>
        <location evidence="1">Cytoplasm</location>
    </subcellularLocation>
</comment>
<feature type="domain" description="3-hydroxyacyl-CoA dehydrogenase NAD binding" evidence="13">
    <location>
        <begin position="8"/>
        <end position="185"/>
    </location>
</feature>
<dbReference type="GO" id="GO:0005737">
    <property type="term" value="C:cytoplasm"/>
    <property type="evidence" value="ECO:0007669"/>
    <property type="project" value="UniProtKB-SubCell"/>
</dbReference>
<sequence length="316" mass="34486">MEPNKTRHIALIGLGTIGMSMAAVHLQDPHSILDFFDVRPDLQQQVLAQLPSFLKAVAPDLSIETLISSGRINFHPTLESAVASATIIQEQGPENAAFKKSLWAQVEKFAPNDAHFWSSTSGIPASVQSADMGDNSRLLVVHPFNPPHIMPLLEIVPSPNTKSEEIDFVMNYFHTVSPRHRPVLIKKEVSGFVGNRIAFAVLREASYLVDQGVISVQDLDKLMMASLGPRWAINGVFESYNAGGGDGAFGGFLDKLEGTISDVWSGLGTLDIKESDAAWRDKLVAEVESTYSRPTPAQSSAKAAKLQELLRLQDTR</sequence>
<dbReference type="SUPFAM" id="SSF48179">
    <property type="entry name" value="6-phosphogluconate dehydrogenase C-terminal domain-like"/>
    <property type="match status" value="1"/>
</dbReference>
<feature type="site" description="Important for catalytic activity" evidence="10">
    <location>
        <position position="142"/>
    </location>
</feature>
<evidence type="ECO:0000256" key="5">
    <source>
        <dbReference type="ARBA" id="ARBA00022553"/>
    </source>
</evidence>